<evidence type="ECO:0008006" key="4">
    <source>
        <dbReference type="Google" id="ProtNLM"/>
    </source>
</evidence>
<proteinExistence type="predicted"/>
<evidence type="ECO:0000313" key="2">
    <source>
        <dbReference type="EMBL" id="GLI63483.1"/>
    </source>
</evidence>
<keyword evidence="3" id="KW-1185">Reference proteome</keyword>
<feature type="region of interest" description="Disordered" evidence="1">
    <location>
        <begin position="143"/>
        <end position="181"/>
    </location>
</feature>
<reference evidence="2 3" key="1">
    <citation type="journal article" date="2023" name="IScience">
        <title>Expanded male sex-determining region conserved during the evolution of homothallism in the green alga Volvox.</title>
        <authorList>
            <person name="Yamamoto K."/>
            <person name="Matsuzaki R."/>
            <person name="Mahakham W."/>
            <person name="Heman W."/>
            <person name="Sekimoto H."/>
            <person name="Kawachi M."/>
            <person name="Minakuchi Y."/>
            <person name="Toyoda A."/>
            <person name="Nozaki H."/>
        </authorList>
    </citation>
    <scope>NUCLEOTIDE SEQUENCE [LARGE SCALE GENOMIC DNA]</scope>
    <source>
        <strain evidence="2 3">NIES-4468</strain>
    </source>
</reference>
<gene>
    <name evidence="2" type="ORF">VaNZ11_006460</name>
</gene>
<feature type="non-terminal residue" evidence="2">
    <location>
        <position position="197"/>
    </location>
</feature>
<accession>A0ABQ5S0R7</accession>
<comment type="caution">
    <text evidence="2">The sequence shown here is derived from an EMBL/GenBank/DDBJ whole genome shotgun (WGS) entry which is preliminary data.</text>
</comment>
<evidence type="ECO:0000256" key="1">
    <source>
        <dbReference type="SAM" id="MobiDB-lite"/>
    </source>
</evidence>
<name>A0ABQ5S0R7_9CHLO</name>
<protein>
    <recommendedName>
        <fullName evidence="4">Methyltransferase domain-containing protein</fullName>
    </recommendedName>
</protein>
<sequence>MPFPLTFGWVCVSSSRLLIRLKAMAMMKLAKMTLFEDRASTSAAAVSLERIEARSADSEASRQGGTGALSGGAEGASLAAMTSCGLVPPVPLRVLDLACGSGEATAAIMDWNLRHPVIGRLSVISAAAAMAAPVNKAGTAAASTIGAHTKSADNPKKMKERRKQQQQQQQQQQQSHGLMKHCRHRGATVGLLAAPVL</sequence>
<organism evidence="2 3">
    <name type="scientific">Volvox africanus</name>
    <dbReference type="NCBI Taxonomy" id="51714"/>
    <lineage>
        <taxon>Eukaryota</taxon>
        <taxon>Viridiplantae</taxon>
        <taxon>Chlorophyta</taxon>
        <taxon>core chlorophytes</taxon>
        <taxon>Chlorophyceae</taxon>
        <taxon>CS clade</taxon>
        <taxon>Chlamydomonadales</taxon>
        <taxon>Volvocaceae</taxon>
        <taxon>Volvox</taxon>
    </lineage>
</organism>
<dbReference type="EMBL" id="BSDZ01000015">
    <property type="protein sequence ID" value="GLI63483.1"/>
    <property type="molecule type" value="Genomic_DNA"/>
</dbReference>
<feature type="compositionally biased region" description="Low complexity" evidence="1">
    <location>
        <begin position="165"/>
        <end position="174"/>
    </location>
</feature>
<dbReference type="Proteomes" id="UP001165090">
    <property type="component" value="Unassembled WGS sequence"/>
</dbReference>
<evidence type="ECO:0000313" key="3">
    <source>
        <dbReference type="Proteomes" id="UP001165090"/>
    </source>
</evidence>